<name>A0A0W1AEB1_9GAMM</name>
<accession>A0A0W1AEB1</accession>
<feature type="transmembrane region" description="Helical" evidence="1">
    <location>
        <begin position="66"/>
        <end position="91"/>
    </location>
</feature>
<keyword evidence="1" id="KW-1133">Transmembrane helix</keyword>
<organism evidence="2 3">
    <name type="scientific">Legionella worsleiensis</name>
    <dbReference type="NCBI Taxonomy" id="45076"/>
    <lineage>
        <taxon>Bacteria</taxon>
        <taxon>Pseudomonadati</taxon>
        <taxon>Pseudomonadota</taxon>
        <taxon>Gammaproteobacteria</taxon>
        <taxon>Legionellales</taxon>
        <taxon>Legionellaceae</taxon>
        <taxon>Legionella</taxon>
    </lineage>
</organism>
<comment type="caution">
    <text evidence="2">The sequence shown here is derived from an EMBL/GenBank/DDBJ whole genome shotgun (WGS) entry which is preliminary data.</text>
</comment>
<gene>
    <name evidence="2" type="ORF">Lwor_1170</name>
</gene>
<dbReference type="AlphaFoldDB" id="A0A0W1AEB1"/>
<feature type="transmembrane region" description="Helical" evidence="1">
    <location>
        <begin position="111"/>
        <end position="131"/>
    </location>
</feature>
<dbReference type="Proteomes" id="UP000054662">
    <property type="component" value="Unassembled WGS sequence"/>
</dbReference>
<sequence length="157" mass="16830">MAGHSFFSQVRATWNEYGGIRDKYAEAIPKPQKSYLYPIYTINEFATLAIRPIEKPLWLGIHALSFFFKTILSALASMVLTPCALALVIIAPASELSRATCSSFKLTAAHTLVSAGMAVLALLSTAAALILNPLYIATRASATVVECVGKTIETCCG</sequence>
<keyword evidence="1" id="KW-0472">Membrane</keyword>
<evidence type="ECO:0000313" key="2">
    <source>
        <dbReference type="EMBL" id="KTD79656.1"/>
    </source>
</evidence>
<evidence type="ECO:0000313" key="3">
    <source>
        <dbReference type="Proteomes" id="UP000054662"/>
    </source>
</evidence>
<reference evidence="2 3" key="1">
    <citation type="submission" date="2015-11" db="EMBL/GenBank/DDBJ databases">
        <title>Genomic analysis of 38 Legionella species identifies large and diverse effector repertoires.</title>
        <authorList>
            <person name="Burstein D."/>
            <person name="Amaro F."/>
            <person name="Zusman T."/>
            <person name="Lifshitz Z."/>
            <person name="Cohen O."/>
            <person name="Gilbert J.A."/>
            <person name="Pupko T."/>
            <person name="Shuman H.A."/>
            <person name="Segal G."/>
        </authorList>
    </citation>
    <scope>NUCLEOTIDE SEQUENCE [LARGE SCALE GENOMIC DNA]</scope>
    <source>
        <strain evidence="2 3">ATCC 49508</strain>
    </source>
</reference>
<keyword evidence="3" id="KW-1185">Reference proteome</keyword>
<keyword evidence="1" id="KW-0812">Transmembrane</keyword>
<evidence type="ECO:0000256" key="1">
    <source>
        <dbReference type="SAM" id="Phobius"/>
    </source>
</evidence>
<dbReference type="OrthoDB" id="5647215at2"/>
<protein>
    <submittedName>
        <fullName evidence="2">Uncharacterized protein</fullName>
    </submittedName>
</protein>
<dbReference type="EMBL" id="LNZC01000012">
    <property type="protein sequence ID" value="KTD79656.1"/>
    <property type="molecule type" value="Genomic_DNA"/>
</dbReference>
<dbReference type="PATRIC" id="fig|45076.6.peg.1278"/>
<dbReference type="RefSeq" id="WP_058492985.1">
    <property type="nucleotide sequence ID" value="NZ_CBCRUR010000001.1"/>
</dbReference>
<proteinExistence type="predicted"/>